<dbReference type="Proteomes" id="UP000288291">
    <property type="component" value="Unassembled WGS sequence"/>
</dbReference>
<comment type="caution">
    <text evidence="1">The sequence shown here is derived from an EMBL/GenBank/DDBJ whole genome shotgun (WGS) entry which is preliminary data.</text>
</comment>
<protein>
    <submittedName>
        <fullName evidence="1">Uncharacterized protein</fullName>
    </submittedName>
</protein>
<keyword evidence="2" id="KW-1185">Reference proteome</keyword>
<name>A0A437SSU8_9LACO</name>
<gene>
    <name evidence="1" type="ORF">EJK17_09835</name>
</gene>
<dbReference type="EMBL" id="RXIA01000034">
    <property type="protein sequence ID" value="RVU70026.1"/>
    <property type="molecule type" value="Genomic_DNA"/>
</dbReference>
<accession>A0A437SSU8</accession>
<evidence type="ECO:0000313" key="2">
    <source>
        <dbReference type="Proteomes" id="UP000288291"/>
    </source>
</evidence>
<proteinExistence type="predicted"/>
<organism evidence="1 2">
    <name type="scientific">Lactobacillus xujianguonis</name>
    <dbReference type="NCBI Taxonomy" id="2495899"/>
    <lineage>
        <taxon>Bacteria</taxon>
        <taxon>Bacillati</taxon>
        <taxon>Bacillota</taxon>
        <taxon>Bacilli</taxon>
        <taxon>Lactobacillales</taxon>
        <taxon>Lactobacillaceae</taxon>
        <taxon>Lactobacillus</taxon>
    </lineage>
</organism>
<dbReference type="RefSeq" id="WP_103661943.1">
    <property type="nucleotide sequence ID" value="NZ_ML136902.1"/>
</dbReference>
<sequence>MRLFRNIKQKFCKHYFIYDAEDTDVDNTNTIRHPAFKCYRCGLVLHYDNDIVMSAALDNTALKDAEIQHKYWDLLRKTNPGRYAKEKRKENK</sequence>
<dbReference type="AlphaFoldDB" id="A0A437SSU8"/>
<evidence type="ECO:0000313" key="1">
    <source>
        <dbReference type="EMBL" id="RVU70026.1"/>
    </source>
</evidence>
<reference evidence="1 2" key="1">
    <citation type="submission" date="2018-12" db="EMBL/GenBank/DDBJ databases">
        <authorList>
            <person name="Meng J."/>
        </authorList>
    </citation>
    <scope>NUCLEOTIDE SEQUENCE [LARGE SCALE GENOMIC DNA]</scope>
    <source>
        <strain evidence="1 2">HT111-2</strain>
    </source>
</reference>